<evidence type="ECO:0000313" key="2">
    <source>
        <dbReference type="EMBL" id="MBR0648599.1"/>
    </source>
</evidence>
<feature type="transmembrane region" description="Helical" evidence="1">
    <location>
        <begin position="32"/>
        <end position="58"/>
    </location>
</feature>
<keyword evidence="1" id="KW-0812">Transmembrane</keyword>
<organism evidence="2 3">
    <name type="scientific">Neoroseomonas terrae</name>
    <dbReference type="NCBI Taxonomy" id="424799"/>
    <lineage>
        <taxon>Bacteria</taxon>
        <taxon>Pseudomonadati</taxon>
        <taxon>Pseudomonadota</taxon>
        <taxon>Alphaproteobacteria</taxon>
        <taxon>Acetobacterales</taxon>
        <taxon>Acetobacteraceae</taxon>
        <taxon>Neoroseomonas</taxon>
    </lineage>
</organism>
<dbReference type="EMBL" id="JAAEDI010000003">
    <property type="protein sequence ID" value="MBR0648599.1"/>
    <property type="molecule type" value="Genomic_DNA"/>
</dbReference>
<protein>
    <recommendedName>
        <fullName evidence="4">PhnA-like protein</fullName>
    </recommendedName>
</protein>
<sequence>MSESQLQSSYGSTDVVVDDATKLRSRTSLSSIIVGTLVAISAGVLLHLLGAAVGLMTIDAVDRDSPSATSMALMAGGWSLLTAVLSLGLGGYVAARLSGNTDRWDSALQGLGVWGVAVALSAALAGMVAAGSATVATNAAGSILAGAMRGAGTAAGAATDQVDLNALAQRVRSALSAPNDVAAMTTEQRGVEITAIIGRRVADGSFAPGQRERLSALTAAEAGISPAEADQRIAAYEQQAREAAARAEQRAREAADAAATAAAISAFWMFATLLIGAGAAVLGAVQGARDMIAVRVTSPRTRAY</sequence>
<name>A0ABS5EC59_9PROT</name>
<dbReference type="RefSeq" id="WP_211865925.1">
    <property type="nucleotide sequence ID" value="NZ_JAAEDI010000003.1"/>
</dbReference>
<feature type="transmembrane region" description="Helical" evidence="1">
    <location>
        <begin position="266"/>
        <end position="285"/>
    </location>
</feature>
<gene>
    <name evidence="2" type="ORF">GXW78_02905</name>
</gene>
<reference evidence="3" key="1">
    <citation type="journal article" date="2021" name="Syst. Appl. Microbiol.">
        <title>Roseomonas hellenica sp. nov., isolated from roots of wild-growing Alkanna tinctoria.</title>
        <authorList>
            <person name="Rat A."/>
            <person name="Naranjo H.D."/>
            <person name="Lebbe L."/>
            <person name="Cnockaert M."/>
            <person name="Krigas N."/>
            <person name="Grigoriadou K."/>
            <person name="Maloupa E."/>
            <person name="Willems A."/>
        </authorList>
    </citation>
    <scope>NUCLEOTIDE SEQUENCE [LARGE SCALE GENOMIC DNA]</scope>
    <source>
        <strain evidence="3">LMG 31159</strain>
    </source>
</reference>
<keyword evidence="1" id="KW-1133">Transmembrane helix</keyword>
<keyword evidence="1" id="KW-0472">Membrane</keyword>
<dbReference type="Proteomes" id="UP000698752">
    <property type="component" value="Unassembled WGS sequence"/>
</dbReference>
<proteinExistence type="predicted"/>
<keyword evidence="3" id="KW-1185">Reference proteome</keyword>
<evidence type="ECO:0000256" key="1">
    <source>
        <dbReference type="SAM" id="Phobius"/>
    </source>
</evidence>
<feature type="transmembrane region" description="Helical" evidence="1">
    <location>
        <begin position="70"/>
        <end position="95"/>
    </location>
</feature>
<feature type="transmembrane region" description="Helical" evidence="1">
    <location>
        <begin position="107"/>
        <end position="130"/>
    </location>
</feature>
<evidence type="ECO:0000313" key="3">
    <source>
        <dbReference type="Proteomes" id="UP000698752"/>
    </source>
</evidence>
<accession>A0ABS5EC59</accession>
<evidence type="ECO:0008006" key="4">
    <source>
        <dbReference type="Google" id="ProtNLM"/>
    </source>
</evidence>
<comment type="caution">
    <text evidence="2">The sequence shown here is derived from an EMBL/GenBank/DDBJ whole genome shotgun (WGS) entry which is preliminary data.</text>
</comment>